<evidence type="ECO:0000256" key="2">
    <source>
        <dbReference type="ARBA" id="ARBA00022475"/>
    </source>
</evidence>
<evidence type="ECO:0000256" key="1">
    <source>
        <dbReference type="ARBA" id="ARBA00004401"/>
    </source>
</evidence>
<keyword evidence="2 8" id="KW-1003">Cell membrane</keyword>
<protein>
    <recommendedName>
        <fullName evidence="8 9">Cell division protein FtsL</fullName>
    </recommendedName>
</protein>
<name>A0A318KQE4_9NEIS</name>
<dbReference type="RefSeq" id="WP_110390239.1">
    <property type="nucleotide sequence ID" value="NZ_CALCOA010000062.1"/>
</dbReference>
<dbReference type="HAMAP" id="MF_00910">
    <property type="entry name" value="FtsL"/>
    <property type="match status" value="1"/>
</dbReference>
<evidence type="ECO:0000256" key="5">
    <source>
        <dbReference type="ARBA" id="ARBA00022989"/>
    </source>
</evidence>
<dbReference type="GO" id="GO:0005886">
    <property type="term" value="C:plasma membrane"/>
    <property type="evidence" value="ECO:0007669"/>
    <property type="project" value="UniProtKB-SubCell"/>
</dbReference>
<keyword evidence="6 8" id="KW-0472">Membrane</keyword>
<comment type="caution">
    <text evidence="10">The sequence shown here is derived from an EMBL/GenBank/DDBJ whole genome shotgun (WGS) entry which is preliminary data.</text>
</comment>
<evidence type="ECO:0000256" key="4">
    <source>
        <dbReference type="ARBA" id="ARBA00022692"/>
    </source>
</evidence>
<dbReference type="PANTHER" id="PTHR37479">
    <property type="entry name" value="CELL DIVISION PROTEIN FTSL"/>
    <property type="match status" value="1"/>
</dbReference>
<evidence type="ECO:0000313" key="11">
    <source>
        <dbReference type="Proteomes" id="UP000247555"/>
    </source>
</evidence>
<dbReference type="PANTHER" id="PTHR37479:SF1">
    <property type="entry name" value="CELL DIVISION PROTEIN FTSL"/>
    <property type="match status" value="1"/>
</dbReference>
<comment type="subcellular location">
    <subcellularLocation>
        <location evidence="8">Cell inner membrane</location>
        <topology evidence="8">Single-pass type II membrane protein</topology>
    </subcellularLocation>
    <subcellularLocation>
        <location evidence="1">Cell membrane</location>
        <topology evidence="1">Single-pass type II membrane protein</topology>
    </subcellularLocation>
    <text evidence="8">Localizes to the division septum where it forms a ring structure.</text>
</comment>
<dbReference type="AlphaFoldDB" id="A0A318KQE4"/>
<organism evidence="10 11">
    <name type="scientific">Rivihabitans pingtungensis</name>
    <dbReference type="NCBI Taxonomy" id="1054498"/>
    <lineage>
        <taxon>Bacteria</taxon>
        <taxon>Pseudomonadati</taxon>
        <taxon>Pseudomonadota</taxon>
        <taxon>Betaproteobacteria</taxon>
        <taxon>Neisseriales</taxon>
        <taxon>Aquaspirillaceae</taxon>
        <taxon>Rivihabitans</taxon>
    </lineage>
</organism>
<comment type="subunit">
    <text evidence="8">Part of a complex composed of FtsB, FtsL and FtsQ.</text>
</comment>
<keyword evidence="11" id="KW-1185">Reference proteome</keyword>
<keyword evidence="8" id="KW-0997">Cell inner membrane</keyword>
<evidence type="ECO:0000256" key="6">
    <source>
        <dbReference type="ARBA" id="ARBA00023136"/>
    </source>
</evidence>
<gene>
    <name evidence="8" type="primary">ftsL</name>
    <name evidence="10" type="ORF">DFR34_105163</name>
</gene>
<dbReference type="OrthoDB" id="5298556at2"/>
<evidence type="ECO:0000256" key="9">
    <source>
        <dbReference type="NCBIfam" id="TIGR02209"/>
    </source>
</evidence>
<evidence type="ECO:0000313" key="10">
    <source>
        <dbReference type="EMBL" id="PXX79959.1"/>
    </source>
</evidence>
<evidence type="ECO:0000256" key="7">
    <source>
        <dbReference type="ARBA" id="ARBA00023306"/>
    </source>
</evidence>
<sequence>MRHKFTWFLLLALIVCALGVITSQHLARKLYSELEKEQKFTRELEVEFGKLQLEQSTWAAHSLIERAATDRLSMHIPDPREVQVVQSSLAKRSQ</sequence>
<keyword evidence="3 8" id="KW-0132">Cell division</keyword>
<dbReference type="InterPro" id="IPR011922">
    <property type="entry name" value="Cell_div_FtsL"/>
</dbReference>
<comment type="function">
    <text evidence="8">Essential cell division protein. May link together the upstream cell division proteins, which are predominantly cytoplasmic, with the downstream cell division proteins, which are predominantly periplasmic.</text>
</comment>
<dbReference type="GO" id="GO:0043093">
    <property type="term" value="P:FtsZ-dependent cytokinesis"/>
    <property type="evidence" value="ECO:0007669"/>
    <property type="project" value="UniProtKB-UniRule"/>
</dbReference>
<proteinExistence type="inferred from homology"/>
<keyword evidence="5 8" id="KW-1133">Transmembrane helix</keyword>
<dbReference type="Proteomes" id="UP000247555">
    <property type="component" value="Unassembled WGS sequence"/>
</dbReference>
<dbReference type="NCBIfam" id="TIGR02209">
    <property type="entry name" value="ftsL_broad"/>
    <property type="match status" value="1"/>
</dbReference>
<dbReference type="EMBL" id="QJKI01000005">
    <property type="protein sequence ID" value="PXX79959.1"/>
    <property type="molecule type" value="Genomic_DNA"/>
</dbReference>
<keyword evidence="7 8" id="KW-0131">Cell cycle</keyword>
<accession>A0A318KQE4</accession>
<evidence type="ECO:0000256" key="8">
    <source>
        <dbReference type="HAMAP-Rule" id="MF_00910"/>
    </source>
</evidence>
<dbReference type="Pfam" id="PF04999">
    <property type="entry name" value="FtsL"/>
    <property type="match status" value="1"/>
</dbReference>
<keyword evidence="4 8" id="KW-0812">Transmembrane</keyword>
<reference evidence="10 11" key="1">
    <citation type="submission" date="2018-05" db="EMBL/GenBank/DDBJ databases">
        <title>Genomic Encyclopedia of Type Strains, Phase IV (KMG-IV): sequencing the most valuable type-strain genomes for metagenomic binning, comparative biology and taxonomic classification.</title>
        <authorList>
            <person name="Goeker M."/>
        </authorList>
    </citation>
    <scope>NUCLEOTIDE SEQUENCE [LARGE SCALE GENOMIC DNA]</scope>
    <source>
        <strain evidence="10 11">DSM 29661</strain>
    </source>
</reference>
<dbReference type="GO" id="GO:0032153">
    <property type="term" value="C:cell division site"/>
    <property type="evidence" value="ECO:0007669"/>
    <property type="project" value="UniProtKB-UniRule"/>
</dbReference>
<comment type="similarity">
    <text evidence="8">Belongs to the FtsL family.</text>
</comment>
<evidence type="ECO:0000256" key="3">
    <source>
        <dbReference type="ARBA" id="ARBA00022618"/>
    </source>
</evidence>